<comment type="subcellular location">
    <subcellularLocation>
        <location evidence="1">Membrane</location>
    </subcellularLocation>
</comment>
<evidence type="ECO:0000256" key="2">
    <source>
        <dbReference type="ARBA" id="ARBA00007171"/>
    </source>
</evidence>
<feature type="domain" description="Penicillin-binding protein transpeptidase" evidence="5">
    <location>
        <begin position="320"/>
        <end position="621"/>
    </location>
</feature>
<dbReference type="EMBL" id="JAJNDB010000006">
    <property type="protein sequence ID" value="MCD2196467.1"/>
    <property type="molecule type" value="Genomic_DNA"/>
</dbReference>
<dbReference type="InterPro" id="IPR036138">
    <property type="entry name" value="PBP_dimer_sf"/>
</dbReference>
<evidence type="ECO:0000313" key="8">
    <source>
        <dbReference type="Proteomes" id="UP001199469"/>
    </source>
</evidence>
<reference evidence="7 8" key="1">
    <citation type="submission" date="2021-11" db="EMBL/GenBank/DDBJ databases">
        <title>Draft genome sequence of Actinomycetospora sp. SF1 isolated from the rhizosphere soil.</title>
        <authorList>
            <person name="Duangmal K."/>
            <person name="Chantavorakit T."/>
        </authorList>
    </citation>
    <scope>NUCLEOTIDE SEQUENCE [LARGE SCALE GENOMIC DNA]</scope>
    <source>
        <strain evidence="7 8">TBRC 5722</strain>
    </source>
</reference>
<protein>
    <submittedName>
        <fullName evidence="7">Penicillin-binding protein 2</fullName>
    </submittedName>
</protein>
<accession>A0ABS8PDX7</accession>
<dbReference type="Proteomes" id="UP001199469">
    <property type="component" value="Unassembled WGS sequence"/>
</dbReference>
<dbReference type="InterPro" id="IPR012338">
    <property type="entry name" value="Beta-lactam/transpept-like"/>
</dbReference>
<comment type="similarity">
    <text evidence="2">Belongs to the transpeptidase family.</text>
</comment>
<dbReference type="Gene3D" id="3.40.710.10">
    <property type="entry name" value="DD-peptidase/beta-lactamase superfamily"/>
    <property type="match status" value="1"/>
</dbReference>
<evidence type="ECO:0000313" key="7">
    <source>
        <dbReference type="EMBL" id="MCD2196467.1"/>
    </source>
</evidence>
<gene>
    <name evidence="7" type="ORF">LQ327_24130</name>
</gene>
<comment type="caution">
    <text evidence="7">The sequence shown here is derived from an EMBL/GenBank/DDBJ whole genome shotgun (WGS) entry which is preliminary data.</text>
</comment>
<dbReference type="InterPro" id="IPR050515">
    <property type="entry name" value="Beta-lactam/transpept"/>
</dbReference>
<dbReference type="SUPFAM" id="SSF56601">
    <property type="entry name" value="beta-lactamase/transpeptidase-like"/>
    <property type="match status" value="1"/>
</dbReference>
<evidence type="ECO:0000256" key="1">
    <source>
        <dbReference type="ARBA" id="ARBA00004370"/>
    </source>
</evidence>
<name>A0ABS8PDX7_9PSEU</name>
<evidence type="ECO:0000259" key="5">
    <source>
        <dbReference type="Pfam" id="PF00905"/>
    </source>
</evidence>
<dbReference type="Gene3D" id="3.90.1310.10">
    <property type="entry name" value="Penicillin-binding protein 2a (Domain 2)"/>
    <property type="match status" value="1"/>
</dbReference>
<keyword evidence="3" id="KW-0472">Membrane</keyword>
<dbReference type="PANTHER" id="PTHR30627:SF1">
    <property type="entry name" value="PEPTIDOGLYCAN D,D-TRANSPEPTIDASE FTSI"/>
    <property type="match status" value="1"/>
</dbReference>
<sequence length="646" mass="66936">MARLPATLTRPPSRQGGRGDRSGQAAPGPRRPAPNPGPPRRPGPPPGPPPKARRAPTPPDPRRRLRLGRILLVVLLLVAAGKLVEVQALSASSLAADAAKQRMTKLVIPAERGAILDRNGTPLAFSVEAKALTANPRRITSDWSKPEVRNVPGTPTPDQRKAQIAQGMAAILHADPLALFQSLMSDKSYVVLAPLVDPTAARTIQDQFPEISAEDRESRQYPAGDVGGSVVGSASWSIDKGRVNGNVGLESAEDKILAGSDGYRVVDTAEGSDAVIPGSTRAEQPAQAGRDVVLSIDSDLQYTVQQKLSAYVARTGAKDGSAVVLDAKTGQILSLANSAAGGAPAQGDAAVTSPFEPGSVNKVVTFAGALDAGLIKPEDVLEVPGSIKVADRTINDAWVHGTVALTMNGILGKSSNVGTLMTAQKLGPDRFAAMLSSLGVGTRTGVELPGESPGSVPPRKDWSGSTFGNLPIGQGLSMTTLQMASIYQAVANDGVRVPPRVISATVGPDGVRTPTPQPAGIRAMSPQTAQTLRQMLQSVTQNAKSPNEGTGAKAAMDGYPVAGKTGTAQQVDPGCGCYAKSTYWITFAGMFPAENPRYVVALMLDAPPGGDSAAPLFHDISTYLAAHGNVPVSTAPPRVVPLQLTP</sequence>
<feature type="domain" description="Penicillin-binding protein dimerisation" evidence="6">
    <location>
        <begin position="108"/>
        <end position="269"/>
    </location>
</feature>
<feature type="region of interest" description="Disordered" evidence="4">
    <location>
        <begin position="501"/>
        <end position="522"/>
    </location>
</feature>
<evidence type="ECO:0000256" key="4">
    <source>
        <dbReference type="SAM" id="MobiDB-lite"/>
    </source>
</evidence>
<dbReference type="InterPro" id="IPR005311">
    <property type="entry name" value="PBP_dimer"/>
</dbReference>
<organism evidence="7 8">
    <name type="scientific">Actinomycetospora endophytica</name>
    <dbReference type="NCBI Taxonomy" id="2291215"/>
    <lineage>
        <taxon>Bacteria</taxon>
        <taxon>Bacillati</taxon>
        <taxon>Actinomycetota</taxon>
        <taxon>Actinomycetes</taxon>
        <taxon>Pseudonocardiales</taxon>
        <taxon>Pseudonocardiaceae</taxon>
        <taxon>Actinomycetospora</taxon>
    </lineage>
</organism>
<dbReference type="SUPFAM" id="SSF56519">
    <property type="entry name" value="Penicillin binding protein dimerisation domain"/>
    <property type="match status" value="1"/>
</dbReference>
<evidence type="ECO:0000256" key="3">
    <source>
        <dbReference type="ARBA" id="ARBA00023136"/>
    </source>
</evidence>
<dbReference type="PANTHER" id="PTHR30627">
    <property type="entry name" value="PEPTIDOGLYCAN D,D-TRANSPEPTIDASE"/>
    <property type="match status" value="1"/>
</dbReference>
<keyword evidence="8" id="KW-1185">Reference proteome</keyword>
<dbReference type="Gene3D" id="3.30.450.330">
    <property type="match status" value="1"/>
</dbReference>
<dbReference type="InterPro" id="IPR001460">
    <property type="entry name" value="PCN-bd_Tpept"/>
</dbReference>
<feature type="compositionally biased region" description="Pro residues" evidence="4">
    <location>
        <begin position="29"/>
        <end position="50"/>
    </location>
</feature>
<feature type="region of interest" description="Disordered" evidence="4">
    <location>
        <begin position="1"/>
        <end position="63"/>
    </location>
</feature>
<evidence type="ECO:0000259" key="6">
    <source>
        <dbReference type="Pfam" id="PF03717"/>
    </source>
</evidence>
<proteinExistence type="inferred from homology"/>
<dbReference type="RefSeq" id="WP_230738329.1">
    <property type="nucleotide sequence ID" value="NZ_JAJNDB010000006.1"/>
</dbReference>
<dbReference type="Pfam" id="PF03717">
    <property type="entry name" value="PBP_dimer"/>
    <property type="match status" value="1"/>
</dbReference>
<dbReference type="Pfam" id="PF00905">
    <property type="entry name" value="Transpeptidase"/>
    <property type="match status" value="1"/>
</dbReference>